<accession>A0AAD7MXH3</accession>
<name>A0AAD7MXH3_9AGAR</name>
<dbReference type="EMBL" id="JARKIB010000119">
    <property type="protein sequence ID" value="KAJ7736864.1"/>
    <property type="molecule type" value="Genomic_DNA"/>
</dbReference>
<evidence type="ECO:0000313" key="1">
    <source>
        <dbReference type="EMBL" id="KAJ7736864.1"/>
    </source>
</evidence>
<dbReference type="Proteomes" id="UP001215598">
    <property type="component" value="Unassembled WGS sequence"/>
</dbReference>
<comment type="caution">
    <text evidence="1">The sequence shown here is derived from an EMBL/GenBank/DDBJ whole genome shotgun (WGS) entry which is preliminary data.</text>
</comment>
<proteinExistence type="predicted"/>
<organism evidence="1 2">
    <name type="scientific">Mycena metata</name>
    <dbReference type="NCBI Taxonomy" id="1033252"/>
    <lineage>
        <taxon>Eukaryota</taxon>
        <taxon>Fungi</taxon>
        <taxon>Dikarya</taxon>
        <taxon>Basidiomycota</taxon>
        <taxon>Agaricomycotina</taxon>
        <taxon>Agaricomycetes</taxon>
        <taxon>Agaricomycetidae</taxon>
        <taxon>Agaricales</taxon>
        <taxon>Marasmiineae</taxon>
        <taxon>Mycenaceae</taxon>
        <taxon>Mycena</taxon>
    </lineage>
</organism>
<gene>
    <name evidence="1" type="ORF">B0H16DRAFT_110295</name>
</gene>
<evidence type="ECO:0000313" key="2">
    <source>
        <dbReference type="Proteomes" id="UP001215598"/>
    </source>
</evidence>
<keyword evidence="2" id="KW-1185">Reference proteome</keyword>
<reference evidence="1" key="1">
    <citation type="submission" date="2023-03" db="EMBL/GenBank/DDBJ databases">
        <title>Massive genome expansion in bonnet fungi (Mycena s.s.) driven by repeated elements and novel gene families across ecological guilds.</title>
        <authorList>
            <consortium name="Lawrence Berkeley National Laboratory"/>
            <person name="Harder C.B."/>
            <person name="Miyauchi S."/>
            <person name="Viragh M."/>
            <person name="Kuo A."/>
            <person name="Thoen E."/>
            <person name="Andreopoulos B."/>
            <person name="Lu D."/>
            <person name="Skrede I."/>
            <person name="Drula E."/>
            <person name="Henrissat B."/>
            <person name="Morin E."/>
            <person name="Kohler A."/>
            <person name="Barry K."/>
            <person name="LaButti K."/>
            <person name="Morin E."/>
            <person name="Salamov A."/>
            <person name="Lipzen A."/>
            <person name="Mereny Z."/>
            <person name="Hegedus B."/>
            <person name="Baldrian P."/>
            <person name="Stursova M."/>
            <person name="Weitz H."/>
            <person name="Taylor A."/>
            <person name="Grigoriev I.V."/>
            <person name="Nagy L.G."/>
            <person name="Martin F."/>
            <person name="Kauserud H."/>
        </authorList>
    </citation>
    <scope>NUCLEOTIDE SEQUENCE</scope>
    <source>
        <strain evidence="1">CBHHK182m</strain>
    </source>
</reference>
<protein>
    <submittedName>
        <fullName evidence="1">Uncharacterized protein</fullName>
    </submittedName>
</protein>
<sequence length="493" mass="53738">MKITQTATTIVSLLGGPDLNTEDIDWALDVPAGKRLLEWLVSQVELPADDDRGTDEFDALRAALGAIALEEDEVQMLRNATRKPTPIAGTIGGEMVIVPAEYTPPWRIRAKEEYLVSEATRLETETESLKSRLQQTKVASQSLTQAIKFLASEIEKTDGKILGGQDRLSELSLQADANILAAAGSGVGVLDECALIDLARDESALSAVTSTRTTIIDRFKSQMRDIDAVAQRLPTAVEIQAEGGRLDAALRTVHGAEDSFDVAAELEGAWARDQAALLEARRTVVDETIVLFSETLLPPLTALHDDLTATDAHLSEARALVGALHEELQDIVDDVNAQESKTANAPSQAESKDVELQDGLTSLLKQLKDLRPPDAPPLVLLSQEDILSELQEVYAREEVSRREEEAWIANLLPSLRNLETAHAPLLDVIYAHSPMNTSAPFASPADMRAVQTDAKSRADELGDAIAKVQEDVKTLSTDRAKRRMEHFVAKWVK</sequence>
<dbReference type="AlphaFoldDB" id="A0AAD7MXH3"/>